<evidence type="ECO:0000256" key="4">
    <source>
        <dbReference type="ARBA" id="ARBA00023136"/>
    </source>
</evidence>
<dbReference type="GO" id="GO:0016020">
    <property type="term" value="C:membrane"/>
    <property type="evidence" value="ECO:0007669"/>
    <property type="project" value="UniProtKB-SubCell"/>
</dbReference>
<dbReference type="InterPro" id="IPR030185">
    <property type="entry name" value="Mae1"/>
</dbReference>
<evidence type="ECO:0000256" key="1">
    <source>
        <dbReference type="ARBA" id="ARBA00004141"/>
    </source>
</evidence>
<feature type="transmembrane region" description="Helical" evidence="6">
    <location>
        <begin position="322"/>
        <end position="343"/>
    </location>
</feature>
<dbReference type="STRING" id="105696.A0A1Y2LPB5"/>
<feature type="transmembrane region" description="Helical" evidence="6">
    <location>
        <begin position="66"/>
        <end position="87"/>
    </location>
</feature>
<gene>
    <name evidence="7" type="ORF">B5807_09611</name>
</gene>
<feature type="transmembrane region" description="Helical" evidence="6">
    <location>
        <begin position="247"/>
        <end position="268"/>
    </location>
</feature>
<dbReference type="InterPro" id="IPR004695">
    <property type="entry name" value="SLAC1/Mae1/Ssu1/TehA"/>
</dbReference>
<dbReference type="PANTHER" id="PTHR31162">
    <property type="entry name" value="MALIC ACID TRANSPORT PROTEIN-RELATED"/>
    <property type="match status" value="1"/>
</dbReference>
<dbReference type="Proteomes" id="UP000193240">
    <property type="component" value="Unassembled WGS sequence"/>
</dbReference>
<dbReference type="OMA" id="LWLFTFW"/>
<dbReference type="InterPro" id="IPR038665">
    <property type="entry name" value="Voltage-dep_anion_channel_sf"/>
</dbReference>
<dbReference type="GO" id="GO:0015140">
    <property type="term" value="F:malate transmembrane transporter activity"/>
    <property type="evidence" value="ECO:0007669"/>
    <property type="project" value="InterPro"/>
</dbReference>
<feature type="region of interest" description="Disordered" evidence="5">
    <location>
        <begin position="1"/>
        <end position="26"/>
    </location>
</feature>
<dbReference type="AlphaFoldDB" id="A0A1Y2LPB5"/>
<evidence type="ECO:0000256" key="6">
    <source>
        <dbReference type="SAM" id="Phobius"/>
    </source>
</evidence>
<dbReference type="CDD" id="cd09317">
    <property type="entry name" value="TDT_Mae1_like"/>
    <property type="match status" value="1"/>
</dbReference>
<feature type="transmembrane region" description="Helical" evidence="6">
    <location>
        <begin position="288"/>
        <end position="310"/>
    </location>
</feature>
<keyword evidence="3 6" id="KW-1133">Transmembrane helix</keyword>
<dbReference type="PANTHER" id="PTHR31162:SF0">
    <property type="entry name" value="MALIC ACID TRANSPORT PROTEIN"/>
    <property type="match status" value="1"/>
</dbReference>
<feature type="transmembrane region" description="Helical" evidence="6">
    <location>
        <begin position="37"/>
        <end position="54"/>
    </location>
</feature>
<feature type="transmembrane region" description="Helical" evidence="6">
    <location>
        <begin position="143"/>
        <end position="162"/>
    </location>
</feature>
<evidence type="ECO:0000256" key="5">
    <source>
        <dbReference type="SAM" id="MobiDB-lite"/>
    </source>
</evidence>
<sequence length="392" mass="42328">MSSTESTSPKPGVAEQEKPGNTSPTVGLRERVKHVTWAWFLSTMSTGGLSIALVETPHKFRGLHTIGLIVFIFDLCLFTTLCVLMLARAILHLAHFKKSFIYPAESFFLGSFFLSISVIIGCIQLYGITHGPGYPWLVSTTHALYWLYAAVSLLNSLFQYYILIAHSAARPVPFLPSAFLAGYSAMLTGTLSSLIAGHQPARRATAIVVSGCAFQGLGWIISLICTAFVLQNLLANGLPPPHLRPALFIPVGAGAYTVVALIGQANAIPASHGYFAAHPAAKDVLQTVAVFAGVFLWLFSFWVFAIAAVANASAVGEMQFALTWWAFIFPNVGFTLSTVMLGRELGSEGILWVGSVMTALLAGIWCVAFVGCVRAVWTGRIVWPGRDEDKDR</sequence>
<feature type="transmembrane region" description="Helical" evidence="6">
    <location>
        <begin position="349"/>
        <end position="377"/>
    </location>
</feature>
<keyword evidence="8" id="KW-1185">Reference proteome</keyword>
<proteinExistence type="predicted"/>
<feature type="transmembrane region" description="Helical" evidence="6">
    <location>
        <begin position="216"/>
        <end position="235"/>
    </location>
</feature>
<organism evidence="7 8">
    <name type="scientific">Epicoccum nigrum</name>
    <name type="common">Soil fungus</name>
    <name type="synonym">Epicoccum purpurascens</name>
    <dbReference type="NCBI Taxonomy" id="105696"/>
    <lineage>
        <taxon>Eukaryota</taxon>
        <taxon>Fungi</taxon>
        <taxon>Dikarya</taxon>
        <taxon>Ascomycota</taxon>
        <taxon>Pezizomycotina</taxon>
        <taxon>Dothideomycetes</taxon>
        <taxon>Pleosporomycetidae</taxon>
        <taxon>Pleosporales</taxon>
        <taxon>Pleosporineae</taxon>
        <taxon>Didymellaceae</taxon>
        <taxon>Epicoccum</taxon>
    </lineage>
</organism>
<feature type="transmembrane region" description="Helical" evidence="6">
    <location>
        <begin position="107"/>
        <end position="128"/>
    </location>
</feature>
<keyword evidence="2 6" id="KW-0812">Transmembrane</keyword>
<dbReference type="Gene3D" id="1.50.10.150">
    <property type="entry name" value="Voltage-dependent anion channel"/>
    <property type="match status" value="1"/>
</dbReference>
<name>A0A1Y2LPB5_EPING</name>
<reference evidence="7 8" key="1">
    <citation type="journal article" date="2017" name="Genome Announc.">
        <title>Genome sequence of the saprophytic ascomycete Epicoccum nigrum ICMP 19927 strain isolated from New Zealand.</title>
        <authorList>
            <person name="Fokin M."/>
            <person name="Fleetwood D."/>
            <person name="Weir B.S."/>
            <person name="Villas-Boas S.G."/>
        </authorList>
    </citation>
    <scope>NUCLEOTIDE SEQUENCE [LARGE SCALE GENOMIC DNA]</scope>
    <source>
        <strain evidence="7 8">ICMP 19927</strain>
    </source>
</reference>
<evidence type="ECO:0008006" key="9">
    <source>
        <dbReference type="Google" id="ProtNLM"/>
    </source>
</evidence>
<dbReference type="InParanoid" id="A0A1Y2LPB5"/>
<accession>A0A1Y2LPB5</accession>
<keyword evidence="4 6" id="KW-0472">Membrane</keyword>
<evidence type="ECO:0000313" key="8">
    <source>
        <dbReference type="Proteomes" id="UP000193240"/>
    </source>
</evidence>
<dbReference type="EMBL" id="KZ107853">
    <property type="protein sequence ID" value="OSS45570.1"/>
    <property type="molecule type" value="Genomic_DNA"/>
</dbReference>
<evidence type="ECO:0000313" key="7">
    <source>
        <dbReference type="EMBL" id="OSS45570.1"/>
    </source>
</evidence>
<comment type="subcellular location">
    <subcellularLocation>
        <location evidence="1">Membrane</location>
        <topology evidence="1">Multi-pass membrane protein</topology>
    </subcellularLocation>
</comment>
<evidence type="ECO:0000256" key="3">
    <source>
        <dbReference type="ARBA" id="ARBA00022989"/>
    </source>
</evidence>
<evidence type="ECO:0000256" key="2">
    <source>
        <dbReference type="ARBA" id="ARBA00022692"/>
    </source>
</evidence>
<feature type="transmembrane region" description="Helical" evidence="6">
    <location>
        <begin position="174"/>
        <end position="196"/>
    </location>
</feature>
<protein>
    <recommendedName>
        <fullName evidence="9">C4-dicarboxylate transporter/malic acid transport protein</fullName>
    </recommendedName>
</protein>
<dbReference type="Pfam" id="PF03595">
    <property type="entry name" value="SLAC1"/>
    <property type="match status" value="1"/>
</dbReference>